<accession>A0A1Y0IMU0</accession>
<feature type="domain" description="MobA-like NTP transferase" evidence="1">
    <location>
        <begin position="8"/>
        <end position="182"/>
    </location>
</feature>
<organism evidence="2 3">
    <name type="scientific">Tumebacillus avium</name>
    <dbReference type="NCBI Taxonomy" id="1903704"/>
    <lineage>
        <taxon>Bacteria</taxon>
        <taxon>Bacillati</taxon>
        <taxon>Bacillota</taxon>
        <taxon>Bacilli</taxon>
        <taxon>Bacillales</taxon>
        <taxon>Alicyclobacillaceae</taxon>
        <taxon>Tumebacillus</taxon>
    </lineage>
</organism>
<gene>
    <name evidence="2" type="ORF">CBW65_11525</name>
</gene>
<sequence>MKSGGVAGIYLAAGSSRRMGGDINKIALPVGGRTLGSIGLATALCSTLDHIFVVTRPDDDLSWVDGTLREADMGEKWTQAVCLEAANGQAASLQCGVRAALEAGASGVMVLLADQPFVPVELINSLHSSFLQDWPEAAAKAKIAAASFQGAVRPPVLFAAAVFPELLRLQGDVGARELLRNRPPHVAMRTVEAADAACFFDVDTPEDVRKAEAISRSCSEADKENPPRNGP</sequence>
<dbReference type="PANTHER" id="PTHR43777:SF1">
    <property type="entry name" value="MOLYBDENUM COFACTOR CYTIDYLYLTRANSFERASE"/>
    <property type="match status" value="1"/>
</dbReference>
<dbReference type="InterPro" id="IPR025877">
    <property type="entry name" value="MobA-like_NTP_Trfase"/>
</dbReference>
<dbReference type="RefSeq" id="WP_087456949.1">
    <property type="nucleotide sequence ID" value="NZ_CP021434.1"/>
</dbReference>
<dbReference type="InterPro" id="IPR029044">
    <property type="entry name" value="Nucleotide-diphossugar_trans"/>
</dbReference>
<dbReference type="SUPFAM" id="SSF53448">
    <property type="entry name" value="Nucleotide-diphospho-sugar transferases"/>
    <property type="match status" value="1"/>
</dbReference>
<dbReference type="OrthoDB" id="285216at2"/>
<dbReference type="GO" id="GO:0016779">
    <property type="term" value="F:nucleotidyltransferase activity"/>
    <property type="evidence" value="ECO:0007669"/>
    <property type="project" value="UniProtKB-ARBA"/>
</dbReference>
<dbReference type="Gene3D" id="3.90.550.10">
    <property type="entry name" value="Spore Coat Polysaccharide Biosynthesis Protein SpsA, Chain A"/>
    <property type="match status" value="1"/>
</dbReference>
<dbReference type="Pfam" id="PF12804">
    <property type="entry name" value="NTP_transf_3"/>
    <property type="match status" value="1"/>
</dbReference>
<dbReference type="AlphaFoldDB" id="A0A1Y0IMU0"/>
<reference evidence="3" key="1">
    <citation type="submission" date="2017-05" db="EMBL/GenBank/DDBJ databases">
        <authorList>
            <person name="Sung H."/>
        </authorList>
    </citation>
    <scope>NUCLEOTIDE SEQUENCE [LARGE SCALE GENOMIC DNA]</scope>
    <source>
        <strain evidence="3">AR23208</strain>
    </source>
</reference>
<keyword evidence="3" id="KW-1185">Reference proteome</keyword>
<dbReference type="CDD" id="cd04182">
    <property type="entry name" value="GT_2_like_f"/>
    <property type="match status" value="1"/>
</dbReference>
<dbReference type="EMBL" id="CP021434">
    <property type="protein sequence ID" value="ARU61570.1"/>
    <property type="molecule type" value="Genomic_DNA"/>
</dbReference>
<name>A0A1Y0IMU0_9BACL</name>
<evidence type="ECO:0000259" key="1">
    <source>
        <dbReference type="Pfam" id="PF12804"/>
    </source>
</evidence>
<dbReference type="PANTHER" id="PTHR43777">
    <property type="entry name" value="MOLYBDENUM COFACTOR CYTIDYLYLTRANSFERASE"/>
    <property type="match status" value="1"/>
</dbReference>
<dbReference type="KEGG" id="tum:CBW65_11525"/>
<dbReference type="Proteomes" id="UP000195437">
    <property type="component" value="Chromosome"/>
</dbReference>
<proteinExistence type="predicted"/>
<evidence type="ECO:0000313" key="3">
    <source>
        <dbReference type="Proteomes" id="UP000195437"/>
    </source>
</evidence>
<protein>
    <recommendedName>
        <fullName evidence="1">MobA-like NTP transferase domain-containing protein</fullName>
    </recommendedName>
</protein>
<evidence type="ECO:0000313" key="2">
    <source>
        <dbReference type="EMBL" id="ARU61570.1"/>
    </source>
</evidence>